<dbReference type="Pfam" id="PF06185">
    <property type="entry name" value="YecM"/>
    <property type="match status" value="1"/>
</dbReference>
<dbReference type="InterPro" id="IPR029068">
    <property type="entry name" value="Glyas_Bleomycin-R_OHBP_Dase"/>
</dbReference>
<dbReference type="RefSeq" id="WP_100287658.1">
    <property type="nucleotide sequence ID" value="NZ_PHHA01000002.1"/>
</dbReference>
<protein>
    <submittedName>
        <fullName evidence="1">Metalloprotein</fullName>
    </submittedName>
</protein>
<dbReference type="NCBIfam" id="NF008680">
    <property type="entry name" value="PRK11700.1-3"/>
    <property type="match status" value="1"/>
</dbReference>
<dbReference type="EMBL" id="PHHA01000002">
    <property type="protein sequence ID" value="PJG86382.1"/>
    <property type="molecule type" value="Genomic_DNA"/>
</dbReference>
<keyword evidence="2" id="KW-1185">Reference proteome</keyword>
<dbReference type="GO" id="GO:0005829">
    <property type="term" value="C:cytosol"/>
    <property type="evidence" value="ECO:0007669"/>
    <property type="project" value="TreeGrafter"/>
</dbReference>
<dbReference type="SUPFAM" id="SSF54593">
    <property type="entry name" value="Glyoxalase/Bleomycin resistance protein/Dihydroxybiphenyl dioxygenase"/>
    <property type="match status" value="1"/>
</dbReference>
<dbReference type="PANTHER" id="PTHR37519:SF1">
    <property type="entry name" value="DIHYDROXYBIPHENYL DIOXYGENASE DOMAIN-CONTAINING PROTEIN"/>
    <property type="match status" value="1"/>
</dbReference>
<evidence type="ECO:0000313" key="1">
    <source>
        <dbReference type="EMBL" id="PJG86382.1"/>
    </source>
</evidence>
<gene>
    <name evidence="1" type="ORF">CVP05_00805</name>
</gene>
<dbReference type="Gene3D" id="3.10.180.10">
    <property type="entry name" value="2,3-Dihydroxybiphenyl 1,2-Dioxygenase, domain 1"/>
    <property type="match status" value="1"/>
</dbReference>
<name>A0A2M8S5F2_9PAST</name>
<proteinExistence type="predicted"/>
<organism evidence="1 2">
    <name type="scientific">Conservatibacter flavescens</name>
    <dbReference type="NCBI Taxonomy" id="28161"/>
    <lineage>
        <taxon>Bacteria</taxon>
        <taxon>Pseudomonadati</taxon>
        <taxon>Pseudomonadota</taxon>
        <taxon>Gammaproteobacteria</taxon>
        <taxon>Pasteurellales</taxon>
        <taxon>Pasteurellaceae</taxon>
        <taxon>Conservatibacter</taxon>
    </lineage>
</organism>
<dbReference type="OrthoDB" id="5689462at2"/>
<dbReference type="PANTHER" id="PTHR37519">
    <property type="match status" value="1"/>
</dbReference>
<dbReference type="InterPro" id="IPR010393">
    <property type="entry name" value="DUF991_YecM-like"/>
</dbReference>
<dbReference type="AlphaFoldDB" id="A0A2M8S5F2"/>
<evidence type="ECO:0000313" key="2">
    <source>
        <dbReference type="Proteomes" id="UP000229329"/>
    </source>
</evidence>
<dbReference type="Proteomes" id="UP000229329">
    <property type="component" value="Unassembled WGS sequence"/>
</dbReference>
<reference evidence="1 2" key="1">
    <citation type="submission" date="2017-11" db="EMBL/GenBank/DDBJ databases">
        <title>Reclassification of Bisgaard taxon 7 as Conservatibacter flavescens gen. nov., sp. nov.</title>
        <authorList>
            <person name="Christensen H."/>
        </authorList>
    </citation>
    <scope>NUCLEOTIDE SEQUENCE [LARGE SCALE GENOMIC DNA]</scope>
    <source>
        <strain evidence="1 2">7_4</strain>
    </source>
</reference>
<comment type="caution">
    <text evidence="1">The sequence shown here is derived from an EMBL/GenBank/DDBJ whole genome shotgun (WGS) entry which is preliminary data.</text>
</comment>
<accession>A0A2M8S5F2</accession>
<sequence length="196" mass="22741">MQNLNKNHKLFETNPALLQDFIVFEQKIAQLATAMKLSLADYEIDHLALRVNSVVSAEQWTTLLGKCGHVLSQNVINGRPIYLFELEEPLVFFEQQVRIIELPYPKNKIYPKESWEHIEVVMPFLFKESTVEWMDRIKSTYSWNHLNQLKVKVSEPKAEGEQLPNPSIAVSLMDPQNHCTIKVHPYSIKKIIEVLS</sequence>